<reference evidence="4" key="2">
    <citation type="submission" date="2023-11" db="UniProtKB">
        <authorList>
            <consortium name="WormBaseParasite"/>
        </authorList>
    </citation>
    <scope>IDENTIFICATION</scope>
</reference>
<protein>
    <recommendedName>
        <fullName evidence="2">Cilia- and flagella-associated protein 69 ARM repeats domain-containing protein</fullName>
    </recommendedName>
</protein>
<feature type="compositionally biased region" description="Polar residues" evidence="1">
    <location>
        <begin position="482"/>
        <end position="492"/>
    </location>
</feature>
<accession>A0AA85J1G4</accession>
<evidence type="ECO:0000259" key="2">
    <source>
        <dbReference type="Pfam" id="PF21049"/>
    </source>
</evidence>
<reference evidence="3" key="1">
    <citation type="submission" date="2022-06" db="EMBL/GenBank/DDBJ databases">
        <authorList>
            <person name="Berger JAMES D."/>
            <person name="Berger JAMES D."/>
        </authorList>
    </citation>
    <scope>NUCLEOTIDE SEQUENCE [LARGE SCALE GENOMIC DNA]</scope>
</reference>
<feature type="domain" description="Cilia- and flagella-associated protein 69 ARM repeats" evidence="2">
    <location>
        <begin position="671"/>
        <end position="732"/>
    </location>
</feature>
<sequence>MITLSSRMTDTLLSVRNPPEFVNAHCDRSTYVTVTAENTFDISRVLKLISDPHTDFMYERHKISLRNLRNANIFGIKIRDLIHYRNILNICAKRVTRLSDVYHQSLIELIKLCGNPFLKNLSSDEVNYFSAAVDFMNHFGYLLRVKNEEISLDVCHALEKFYFMKDALIQIPEEIKERQTSKKFNQNVVCHSDIIESLLLSYHETSETNELSLAIIKLIERLTKHSEMNSNKIILKSGAKIICDHINLAVSSNDLLSYSISTLWNLIDNITDESIKIEWMKQIGNEDCLIKLRDIFFTLLAQSHSKFCRNLRNDVLTIILLIIKYANVYGQLKQIRIVETGLVKRLVNLLTFDEFRCMNPLFKNLKLLPNDENFDMKKLIISILVEISNDPVAVYVMSDTGLIKGLFQWICPVIQTNSGYLSDEHRQSLRSSTIFSEYYNLNKCNVQSQSQLIMKHEQDQSEDEEEKGAIDKNIPNKENSKLKTTQTDLCNEQTDHDDDGNEHHDGGNTFMKDEKRQNLDVISKWPQAYLEELHLYMLDALATLAPRLLSDCITYGIPPRLMLLLQWCTSSEPFLGQGNSFHGVGGRNNKRAQLRYSLRLIRSLVETNDERIILDFVCHGLVQFLIPLICPISLRLKSERPHDELLRFGGETLRERRRLQNEQNIALANSKVLVDDDNDEEEEDIVGLEMQCDLLLILAKLCDLDAERKQMIGTDGIDAIIQLLKQTSKRLATIESVQYRLLTQSTPIQATSSLSSSLPSMHSIILYREPLFKLAYALTEAVWSCIIGSNDCEDCFLMKNGATYLLNLLEWYPTEAVNYLLGCLVDLTENSKCLPYLSSWSGIRPLNETIDDNTNDESQVQLDHFHTLSHTDTNPLKQQMSHLELTTSLLTKSPDLVVSTKLHKIITTTTSRSTVHDTNTNTNDINNTNDDQTPLSENYEEVSSQICKQDTVNLIDPDESISVWLNGPSLPQLLCYLWRWEEKRRIRQMKEKSIKVDEETKVENERRSDNNCPSSRSGSKCDSLRMNIYALFLRLGFNTHENLTPKDQITLEKIESYLDLKVAEVWIDMQLEFNETDFRPITPDQQMLSCISNWCKKQLDNLQSRQQKILKSSKDAELSDEQNYYSSIRNIIRNHEYAMNSYNDYLARTSNYEYLKQARQKQLSAIDASRIGGQLNKTKQHLDGESSLKSSLESNQDVQKNGLPEREVKHHPHHHHHHHHQHHNHRAEVVIPSNISIHGTESTAYHKTDIDKLNVTAFCSQSVTIDSTPAHLFMHPTKIEEELLKVIELKQSQMTNESDEDDV</sequence>
<feature type="region of interest" description="Disordered" evidence="1">
    <location>
        <begin position="914"/>
        <end position="935"/>
    </location>
</feature>
<feature type="compositionally biased region" description="Polar residues" evidence="1">
    <location>
        <begin position="1187"/>
        <end position="1199"/>
    </location>
</feature>
<feature type="region of interest" description="Disordered" evidence="1">
    <location>
        <begin position="453"/>
        <end position="512"/>
    </location>
</feature>
<proteinExistence type="predicted"/>
<dbReference type="Proteomes" id="UP000050795">
    <property type="component" value="Unassembled WGS sequence"/>
</dbReference>
<evidence type="ECO:0000256" key="1">
    <source>
        <dbReference type="SAM" id="MobiDB-lite"/>
    </source>
</evidence>
<dbReference type="PANTHER" id="PTHR14716:SF0">
    <property type="entry name" value="CILIA- AND FLAGELLA-ASSOCIATED PROTEIN 69"/>
    <property type="match status" value="1"/>
</dbReference>
<dbReference type="InterPro" id="IPR016024">
    <property type="entry name" value="ARM-type_fold"/>
</dbReference>
<dbReference type="WBParaSite" id="TREG1_134530.1">
    <property type="protein sequence ID" value="TREG1_134530.1"/>
    <property type="gene ID" value="TREG1_134530"/>
</dbReference>
<feature type="compositionally biased region" description="Low complexity" evidence="1">
    <location>
        <begin position="914"/>
        <end position="931"/>
    </location>
</feature>
<name>A0AA85J1G4_TRIRE</name>
<feature type="region of interest" description="Disordered" evidence="1">
    <location>
        <begin position="1000"/>
        <end position="1019"/>
    </location>
</feature>
<dbReference type="InterPro" id="IPR011989">
    <property type="entry name" value="ARM-like"/>
</dbReference>
<evidence type="ECO:0000313" key="3">
    <source>
        <dbReference type="Proteomes" id="UP000050795"/>
    </source>
</evidence>
<feature type="domain" description="Cilia- and flagella-associated protein 69 ARM repeats" evidence="2">
    <location>
        <begin position="773"/>
        <end position="843"/>
    </location>
</feature>
<dbReference type="InterPro" id="IPR048733">
    <property type="entry name" value="CFA69_ARM_dom"/>
</dbReference>
<organism evidence="3 4">
    <name type="scientific">Trichobilharzia regenti</name>
    <name type="common">Nasal bird schistosome</name>
    <dbReference type="NCBI Taxonomy" id="157069"/>
    <lineage>
        <taxon>Eukaryota</taxon>
        <taxon>Metazoa</taxon>
        <taxon>Spiralia</taxon>
        <taxon>Lophotrochozoa</taxon>
        <taxon>Platyhelminthes</taxon>
        <taxon>Trematoda</taxon>
        <taxon>Digenea</taxon>
        <taxon>Strigeidida</taxon>
        <taxon>Schistosomatoidea</taxon>
        <taxon>Schistosomatidae</taxon>
        <taxon>Trichobilharzia</taxon>
    </lineage>
</organism>
<feature type="compositionally biased region" description="Basic and acidic residues" evidence="1">
    <location>
        <begin position="467"/>
        <end position="481"/>
    </location>
</feature>
<dbReference type="Gene3D" id="1.25.10.10">
    <property type="entry name" value="Leucine-rich Repeat Variant"/>
    <property type="match status" value="2"/>
</dbReference>
<dbReference type="GO" id="GO:1902093">
    <property type="term" value="P:positive regulation of flagellated sperm motility"/>
    <property type="evidence" value="ECO:0007669"/>
    <property type="project" value="TreeGrafter"/>
</dbReference>
<feature type="compositionally biased region" description="Basic and acidic residues" evidence="1">
    <location>
        <begin position="501"/>
        <end position="512"/>
    </location>
</feature>
<feature type="domain" description="Cilia- and flagella-associated protein 69 ARM repeats" evidence="2">
    <location>
        <begin position="969"/>
        <end position="1067"/>
    </location>
</feature>
<dbReference type="InterPro" id="IPR048732">
    <property type="entry name" value="CFA69"/>
</dbReference>
<feature type="domain" description="Cilia- and flagella-associated protein 69 ARM repeats" evidence="2">
    <location>
        <begin position="41"/>
        <end position="413"/>
    </location>
</feature>
<feature type="compositionally biased region" description="Basic and acidic residues" evidence="1">
    <location>
        <begin position="1000"/>
        <end position="1009"/>
    </location>
</feature>
<dbReference type="GO" id="GO:0097225">
    <property type="term" value="C:sperm midpiece"/>
    <property type="evidence" value="ECO:0007669"/>
    <property type="project" value="TreeGrafter"/>
</dbReference>
<evidence type="ECO:0000313" key="4">
    <source>
        <dbReference type="WBParaSite" id="TREG1_134530.1"/>
    </source>
</evidence>
<feature type="domain" description="Cilia- and flagella-associated protein 69 ARM repeats" evidence="2">
    <location>
        <begin position="510"/>
        <end position="630"/>
    </location>
</feature>
<feature type="region of interest" description="Disordered" evidence="1">
    <location>
        <begin position="1176"/>
        <end position="1200"/>
    </location>
</feature>
<dbReference type="SUPFAM" id="SSF48371">
    <property type="entry name" value="ARM repeat"/>
    <property type="match status" value="2"/>
</dbReference>
<feature type="compositionally biased region" description="Polar residues" evidence="1">
    <location>
        <begin position="1010"/>
        <end position="1019"/>
    </location>
</feature>
<dbReference type="Pfam" id="PF21049">
    <property type="entry name" value="CFA69_ARM_rpt"/>
    <property type="match status" value="5"/>
</dbReference>
<dbReference type="GO" id="GO:0097730">
    <property type="term" value="C:non-motile cilium"/>
    <property type="evidence" value="ECO:0007669"/>
    <property type="project" value="TreeGrafter"/>
</dbReference>
<keyword evidence="3" id="KW-1185">Reference proteome</keyword>
<dbReference type="PANTHER" id="PTHR14716">
    <property type="entry name" value="CILIA- AND FLAGELLA-ASSOCIATED PROTEIN 69"/>
    <property type="match status" value="1"/>
</dbReference>